<name>A0A9X2YMH7_9MYCO</name>
<organism evidence="2 3">
    <name type="scientific">[Mycobacterium] manitobense</name>
    <dbReference type="NCBI Taxonomy" id="190147"/>
    <lineage>
        <taxon>Bacteria</taxon>
        <taxon>Bacillati</taxon>
        <taxon>Actinomycetota</taxon>
        <taxon>Actinomycetes</taxon>
        <taxon>Mycobacteriales</taxon>
        <taxon>Mycobacteriaceae</taxon>
        <taxon>Mycolicibacterium</taxon>
    </lineage>
</organism>
<proteinExistence type="predicted"/>
<gene>
    <name evidence="2" type="ORF">H7I41_11995</name>
</gene>
<comment type="caution">
    <text evidence="2">The sequence shown here is derived from an EMBL/GenBank/DDBJ whole genome shotgun (WGS) entry which is preliminary data.</text>
</comment>
<keyword evidence="1" id="KW-0732">Signal</keyword>
<feature type="chain" id="PRO_5040877655" description="PASTA domain-containing protein" evidence="1">
    <location>
        <begin position="29"/>
        <end position="103"/>
    </location>
</feature>
<dbReference type="Proteomes" id="UP001140293">
    <property type="component" value="Unassembled WGS sequence"/>
</dbReference>
<sequence>MRTYLLISTGIAAAACAAILAPAAVAEAAAESADLTIATLEAQGFDVKVNRLGSAPIDQCVVTDIKNPRRQAGFVLRDEDGDNPFATGNNRRQTITVSVDCSR</sequence>
<reference evidence="2" key="2">
    <citation type="journal article" date="2022" name="BMC Genomics">
        <title>Comparative genome analysis of mycobacteria focusing on tRNA and non-coding RNA.</title>
        <authorList>
            <person name="Behra P.R.K."/>
            <person name="Pettersson B.M.F."/>
            <person name="Ramesh M."/>
            <person name="Das S."/>
            <person name="Dasgupta S."/>
            <person name="Kirsebom L.A."/>
        </authorList>
    </citation>
    <scope>NUCLEOTIDE SEQUENCE</scope>
    <source>
        <strain evidence="2">DSM 44615</strain>
    </source>
</reference>
<dbReference type="AlphaFoldDB" id="A0A9X2YMH7"/>
<dbReference type="RefSeq" id="WP_264012820.1">
    <property type="nucleotide sequence ID" value="NZ_JACKSJ010000093.1"/>
</dbReference>
<evidence type="ECO:0000256" key="1">
    <source>
        <dbReference type="SAM" id="SignalP"/>
    </source>
</evidence>
<keyword evidence="3" id="KW-1185">Reference proteome</keyword>
<evidence type="ECO:0008006" key="4">
    <source>
        <dbReference type="Google" id="ProtNLM"/>
    </source>
</evidence>
<accession>A0A9X2YMH7</accession>
<reference evidence="2" key="1">
    <citation type="submission" date="2020-07" db="EMBL/GenBank/DDBJ databases">
        <authorList>
            <person name="Pettersson B.M.F."/>
            <person name="Behra P.R.K."/>
            <person name="Ramesh M."/>
            <person name="Das S."/>
            <person name="Dasgupta S."/>
            <person name="Kirsebom L.A."/>
        </authorList>
    </citation>
    <scope>NUCLEOTIDE SEQUENCE</scope>
    <source>
        <strain evidence="2">DSM 44615</strain>
    </source>
</reference>
<feature type="signal peptide" evidence="1">
    <location>
        <begin position="1"/>
        <end position="28"/>
    </location>
</feature>
<dbReference type="PROSITE" id="PS51257">
    <property type="entry name" value="PROKAR_LIPOPROTEIN"/>
    <property type="match status" value="1"/>
</dbReference>
<evidence type="ECO:0000313" key="2">
    <source>
        <dbReference type="EMBL" id="MCV7170638.1"/>
    </source>
</evidence>
<evidence type="ECO:0000313" key="3">
    <source>
        <dbReference type="Proteomes" id="UP001140293"/>
    </source>
</evidence>
<dbReference type="EMBL" id="JACKSJ010000093">
    <property type="protein sequence ID" value="MCV7170638.1"/>
    <property type="molecule type" value="Genomic_DNA"/>
</dbReference>
<protein>
    <recommendedName>
        <fullName evidence="4">PASTA domain-containing protein</fullName>
    </recommendedName>
</protein>